<feature type="region of interest" description="Disordered" evidence="1">
    <location>
        <begin position="293"/>
        <end position="322"/>
    </location>
</feature>
<feature type="compositionally biased region" description="Low complexity" evidence="1">
    <location>
        <begin position="266"/>
        <end position="276"/>
    </location>
</feature>
<gene>
    <name evidence="2" type="ORF">IW261DRAFT_837014</name>
</gene>
<proteinExistence type="predicted"/>
<evidence type="ECO:0000313" key="3">
    <source>
        <dbReference type="Proteomes" id="UP001175227"/>
    </source>
</evidence>
<feature type="compositionally biased region" description="Pro residues" evidence="1">
    <location>
        <begin position="421"/>
        <end position="431"/>
    </location>
</feature>
<evidence type="ECO:0000313" key="2">
    <source>
        <dbReference type="EMBL" id="KAK0484434.1"/>
    </source>
</evidence>
<keyword evidence="3" id="KW-1185">Reference proteome</keyword>
<organism evidence="2 3">
    <name type="scientific">Armillaria novae-zelandiae</name>
    <dbReference type="NCBI Taxonomy" id="153914"/>
    <lineage>
        <taxon>Eukaryota</taxon>
        <taxon>Fungi</taxon>
        <taxon>Dikarya</taxon>
        <taxon>Basidiomycota</taxon>
        <taxon>Agaricomycotina</taxon>
        <taxon>Agaricomycetes</taxon>
        <taxon>Agaricomycetidae</taxon>
        <taxon>Agaricales</taxon>
        <taxon>Marasmiineae</taxon>
        <taxon>Physalacriaceae</taxon>
        <taxon>Armillaria</taxon>
    </lineage>
</organism>
<name>A0AA39PI07_9AGAR</name>
<reference evidence="2" key="1">
    <citation type="submission" date="2023-06" db="EMBL/GenBank/DDBJ databases">
        <authorList>
            <consortium name="Lawrence Berkeley National Laboratory"/>
            <person name="Ahrendt S."/>
            <person name="Sahu N."/>
            <person name="Indic B."/>
            <person name="Wong-Bajracharya J."/>
            <person name="Merenyi Z."/>
            <person name="Ke H.-M."/>
            <person name="Monk M."/>
            <person name="Kocsube S."/>
            <person name="Drula E."/>
            <person name="Lipzen A."/>
            <person name="Balint B."/>
            <person name="Henrissat B."/>
            <person name="Andreopoulos B."/>
            <person name="Martin F.M."/>
            <person name="Harder C.B."/>
            <person name="Rigling D."/>
            <person name="Ford K.L."/>
            <person name="Foster G.D."/>
            <person name="Pangilinan J."/>
            <person name="Papanicolaou A."/>
            <person name="Barry K."/>
            <person name="LaButti K."/>
            <person name="Viragh M."/>
            <person name="Koriabine M."/>
            <person name="Yan M."/>
            <person name="Riley R."/>
            <person name="Champramary S."/>
            <person name="Plett K.L."/>
            <person name="Tsai I.J."/>
            <person name="Slot J."/>
            <person name="Sipos G."/>
            <person name="Plett J."/>
            <person name="Nagy L.G."/>
            <person name="Grigoriev I.V."/>
        </authorList>
    </citation>
    <scope>NUCLEOTIDE SEQUENCE</scope>
    <source>
        <strain evidence="2">ICMP 16352</strain>
    </source>
</reference>
<feature type="region of interest" description="Disordered" evidence="1">
    <location>
        <begin position="158"/>
        <end position="191"/>
    </location>
</feature>
<dbReference type="EMBL" id="JAUEPR010000005">
    <property type="protein sequence ID" value="KAK0484434.1"/>
    <property type="molecule type" value="Genomic_DNA"/>
</dbReference>
<feature type="compositionally biased region" description="Low complexity" evidence="1">
    <location>
        <begin position="211"/>
        <end position="237"/>
    </location>
</feature>
<dbReference type="AlphaFoldDB" id="A0AA39PI07"/>
<dbReference type="Proteomes" id="UP001175227">
    <property type="component" value="Unassembled WGS sequence"/>
</dbReference>
<comment type="caution">
    <text evidence="2">The sequence shown here is derived from an EMBL/GenBank/DDBJ whole genome shotgun (WGS) entry which is preliminary data.</text>
</comment>
<feature type="region of interest" description="Disordered" evidence="1">
    <location>
        <begin position="205"/>
        <end position="277"/>
    </location>
</feature>
<feature type="region of interest" description="Disordered" evidence="1">
    <location>
        <begin position="394"/>
        <end position="431"/>
    </location>
</feature>
<accession>A0AA39PI07</accession>
<sequence>MASNQSSPLFLPSPVAEISSFDDISEQIDGHMDYHQPYHRHLLSPIPEGGSIIDDESCYRLDDESSFNIDSPCSPPDIDGNTACPFPQERPHVPPRIDIVGCLWPVTPLTGATTSVPIGYLERCGRALPPPIVRQPSDGAFLSPALPSKRIVDFPYDFPIDRAPQSAPPMGRSDSESSRNSSSTDEVHSDSILSTGRWKRLFRSRKSSNVSAPPSSLPDSSPPVISESSTLESTESLTNDEKQSSLGRSMFKKLPKMFGNNPDSPSTSEAESAATKASRKFPGFLKLSAVGWPADSASEHRSQRAQIPRMADGSFPPTPPLSAHDLGKVNAWYAPMPILPLTPRRTPTPKPPATPQLSTFGSPLFPGRNPISNVAPTSKTIPNHKSTPCLRTAQSLHAESTSGSKSMHPSSTHSSDSSRSIPPPKPVPTCELPPTPVPAIVLSPADKRNTIYFVIEPEWDQNPAADDVPFQFVPKETMPTTQSRICMDVFNHRMSLRPRSVSNPEVLAASVATSLASALEEAGY</sequence>
<protein>
    <submittedName>
        <fullName evidence="2">Uncharacterized protein</fullName>
    </submittedName>
</protein>
<evidence type="ECO:0000256" key="1">
    <source>
        <dbReference type="SAM" id="MobiDB-lite"/>
    </source>
</evidence>
<feature type="compositionally biased region" description="Low complexity" evidence="1">
    <location>
        <begin position="400"/>
        <end position="420"/>
    </location>
</feature>